<dbReference type="Proteomes" id="UP000663940">
    <property type="component" value="Chromosome"/>
</dbReference>
<evidence type="ECO:0000313" key="5">
    <source>
        <dbReference type="Proteomes" id="UP000663940"/>
    </source>
</evidence>
<feature type="coiled-coil region" evidence="1">
    <location>
        <begin position="23"/>
        <end position="65"/>
    </location>
</feature>
<sequence length="215" mass="24764">METNDYLNADLKPLVEKVYQEGVKKAKDVAEQIIEAAKRQAEELLKKAEQQIARLEERSLAETNRISQNLKSELKAVAGQTISAVKMELAAVITKKTSVREINDALAEKEFLQKIISEVLRKWEPADDHFQFELLLNQDDEARLKEFFEQRIKNELSAGIDITIDNKIKSGFKIGVKNEDYYVDFSGGEFEEFFKGYLRKGTLEWIYGTKENEHV</sequence>
<dbReference type="EMBL" id="CP043451">
    <property type="protein sequence ID" value="QEM07118.1"/>
    <property type="molecule type" value="Genomic_DNA"/>
</dbReference>
<reference evidence="3 5" key="2">
    <citation type="submission" date="2021-03" db="EMBL/GenBank/DDBJ databases">
        <title>Mucilaginibacter strains isolated from gold and copper mining confer multi heavy-metal resistance.</title>
        <authorList>
            <person name="Li Y."/>
        </authorList>
    </citation>
    <scope>NUCLEOTIDE SEQUENCE [LARGE SCALE GENOMIC DNA]</scope>
    <source>
        <strain evidence="3 5">P2-4</strain>
    </source>
</reference>
<gene>
    <name evidence="2" type="ORF">DIU31_027765</name>
    <name evidence="3" type="ORF">J3L21_33255</name>
</gene>
<reference evidence="2 4" key="1">
    <citation type="submission" date="2019-08" db="EMBL/GenBank/DDBJ databases">
        <title>Comparative genome analysis confer to the adaptation heavy metal polluted environment.</title>
        <authorList>
            <person name="Li Y."/>
        </authorList>
    </citation>
    <scope>NUCLEOTIDE SEQUENCE [LARGE SCALE GENOMIC DNA]</scope>
    <source>
        <strain evidence="2 4">P2</strain>
    </source>
</reference>
<dbReference type="Proteomes" id="UP000250557">
    <property type="component" value="Chromosome"/>
</dbReference>
<dbReference type="AlphaFoldDB" id="A0AAE6JKK8"/>
<accession>A0AAE6JKK8</accession>
<proteinExistence type="predicted"/>
<keyword evidence="1" id="KW-0175">Coiled coil</keyword>
<keyword evidence="5" id="KW-1185">Reference proteome</keyword>
<name>A0AAE6JKK8_9SPHI</name>
<evidence type="ECO:0000313" key="4">
    <source>
        <dbReference type="Proteomes" id="UP000250557"/>
    </source>
</evidence>
<evidence type="ECO:0000313" key="2">
    <source>
        <dbReference type="EMBL" id="QEM07118.1"/>
    </source>
</evidence>
<organism evidence="2 4">
    <name type="scientific">Mucilaginibacter rubeus</name>
    <dbReference type="NCBI Taxonomy" id="2027860"/>
    <lineage>
        <taxon>Bacteria</taxon>
        <taxon>Pseudomonadati</taxon>
        <taxon>Bacteroidota</taxon>
        <taxon>Sphingobacteriia</taxon>
        <taxon>Sphingobacteriales</taxon>
        <taxon>Sphingobacteriaceae</taxon>
        <taxon>Mucilaginibacter</taxon>
    </lineage>
</organism>
<protein>
    <recommendedName>
        <fullName evidence="6">V-type ATP synthase subunit E</fullName>
    </recommendedName>
</protein>
<dbReference type="RefSeq" id="WP_146750421.1">
    <property type="nucleotide sequence ID" value="NZ_CP043451.1"/>
</dbReference>
<evidence type="ECO:0000313" key="3">
    <source>
        <dbReference type="EMBL" id="QTE50338.1"/>
    </source>
</evidence>
<dbReference type="EMBL" id="CP071880">
    <property type="protein sequence ID" value="QTE50338.1"/>
    <property type="molecule type" value="Genomic_DNA"/>
</dbReference>
<evidence type="ECO:0000256" key="1">
    <source>
        <dbReference type="SAM" id="Coils"/>
    </source>
</evidence>
<evidence type="ECO:0008006" key="6">
    <source>
        <dbReference type="Google" id="ProtNLM"/>
    </source>
</evidence>